<dbReference type="SUPFAM" id="SSF52540">
    <property type="entry name" value="P-loop containing nucleoside triphosphate hydrolases"/>
    <property type="match status" value="1"/>
</dbReference>
<evidence type="ECO:0000256" key="2">
    <source>
        <dbReference type="SAM" id="Coils"/>
    </source>
</evidence>
<dbReference type="Pfam" id="PF13558">
    <property type="entry name" value="SbcC_Walker_B"/>
    <property type="match status" value="1"/>
</dbReference>
<accession>A0A759WHE4</accession>
<dbReference type="Gene3D" id="3.40.50.300">
    <property type="entry name" value="P-loop containing nucleotide triphosphate hydrolases"/>
    <property type="match status" value="1"/>
</dbReference>
<evidence type="ECO:0000256" key="1">
    <source>
        <dbReference type="ARBA" id="ARBA00023054"/>
    </source>
</evidence>
<reference evidence="3" key="2">
    <citation type="submission" date="2020-02" db="EMBL/GenBank/DDBJ databases">
        <authorList>
            <consortium name="NCBI Pathogen Detection Project"/>
        </authorList>
    </citation>
    <scope>NUCLEOTIDE SEQUENCE</scope>
    <source>
        <strain evidence="3">MA.CK_98/00005752</strain>
    </source>
</reference>
<organism evidence="3">
    <name type="scientific">Salmonella enterica</name>
    <name type="common">Salmonella choleraesuis</name>
    <dbReference type="NCBI Taxonomy" id="28901"/>
    <lineage>
        <taxon>Bacteria</taxon>
        <taxon>Pseudomonadati</taxon>
        <taxon>Pseudomonadota</taxon>
        <taxon>Gammaproteobacteria</taxon>
        <taxon>Enterobacterales</taxon>
        <taxon>Enterobacteriaceae</taxon>
        <taxon>Salmonella</taxon>
    </lineage>
</organism>
<evidence type="ECO:0000313" key="3">
    <source>
        <dbReference type="EMBL" id="HAG2212694.1"/>
    </source>
</evidence>
<dbReference type="GO" id="GO:0005856">
    <property type="term" value="C:cytoskeleton"/>
    <property type="evidence" value="ECO:0007669"/>
    <property type="project" value="TreeGrafter"/>
</dbReference>
<sequence length="1124" mass="130391">MNDTMMLKGFRLARMEVLNWGTFDRQIWTVTPDGKNSLLTGNIGSGKSTLVDALTTLLVPPRKLAYNKAAGAEEKERSVESYFFGHYTSVQDDNGKARAKGLRVDDKHYSVLLAVFYSVALQQTLSLAQIFWLKPDERKVKRLYIVARRAMSVAGDFSGFGSKINALRKRLRKDNALDIADTFPPYQQAFSKLLGLGSDGRALELFNQTISMKSVGSVTDFVRHNMLEQPDVEKQLVELERNYDDLHRLHDAVVAARRKIQLLEPVSRFGEEAKRAAQERENYNQSRGLLEPWMSVKAIRLYHTRLEQQQKEMEKQAIELGQLDDERNRVQQRIEHINVEISGNGGSRLQQLDAEIKQKETERDERNKNCHIYQSLAQELELNTRLDPEVFISNIARARERAEKVVRELDGLEEKRDDLNRHLWQKQAEQEKIVGELTALKKRQSNIPSRQLAIREALCDALGLVESDLPFIGELLQIKPTQQHWQGAIERVMHGFALSLVVPDDCYQQVSEFIENKHLGGRLVYYRVRQKGDVLPPEIVSGSLPEKIDIRPDCDCYVWLDKEIRQRFNYRCCESLTDFRRSEKAITLNGQVKSGPERHEKDDRYQIQDKSRYVLGWTNKEKIQLLAAQYSQLQSLIAKINTELDGARRQKDALDALWHKALQLADFSYSFTQINWPAISEQIALLQTEYRHLESSSDILKVLQNSLEAARAELDQVQTRRDELNNRQGELKQKIATWKYELGQQQQLASVVTPQQQSDYYPLLDEMFTRYGADKGLRIEMLANQISLLRTKLNEKIQHLEERRGTKQEKMIAAMSDFIHSFPNDATELDQSMAALPEYQQLLSRLQKEDLPRHEARFKEMLNRDTIRAMALFRSHLDKQDEEIRNRIRVINRSLVELDYQPGTYIEVVSVSSPDVDVREFKQRLKRCVEYSTDDNLYSEQKFEQVKSLIEQMRSQPKWTQKVVDVRYWFLFNVTERYREDSSEKECYSDSGGKSGGQKEKLAYSILAAAIMLQYRLLDEGDSSAALRRFNLVVIDEAFARGSKDSTRFGLELFKKLGLQLLMVTPLQKLDVIENYVNHVHFVDQKDNRSMVLNMSIEDYRQRLQQHRELQGYAALVDDDEHHV</sequence>
<feature type="coiled-coil region" evidence="2">
    <location>
        <begin position="693"/>
        <end position="734"/>
    </location>
</feature>
<feature type="coiled-coil region" evidence="2">
    <location>
        <begin position="623"/>
        <end position="657"/>
    </location>
</feature>
<proteinExistence type="predicted"/>
<evidence type="ECO:0008006" key="4">
    <source>
        <dbReference type="Google" id="ProtNLM"/>
    </source>
</evidence>
<feature type="coiled-coil region" evidence="2">
    <location>
        <begin position="783"/>
        <end position="849"/>
    </location>
</feature>
<dbReference type="EMBL" id="DAAXQP010000019">
    <property type="protein sequence ID" value="HAG2212694.1"/>
    <property type="molecule type" value="Genomic_DNA"/>
</dbReference>
<dbReference type="AlphaFoldDB" id="A0A759WHE4"/>
<protein>
    <recommendedName>
        <fullName evidence="4">ATP-dependent exonuclease SbcCD, C subunit-like protein</fullName>
    </recommendedName>
</protein>
<comment type="caution">
    <text evidence="3">The sequence shown here is derived from an EMBL/GenBank/DDBJ whole genome shotgun (WGS) entry which is preliminary data.</text>
</comment>
<reference evidence="3" key="1">
    <citation type="journal article" date="2018" name="Genome Biol.">
        <title>SKESA: strategic k-mer extension for scrupulous assemblies.</title>
        <authorList>
            <person name="Souvorov A."/>
            <person name="Agarwala R."/>
            <person name="Lipman D.J."/>
        </authorList>
    </citation>
    <scope>NUCLEOTIDE SEQUENCE</scope>
    <source>
        <strain evidence="3">MA.CK_98/00005752</strain>
    </source>
</reference>
<keyword evidence="1 2" id="KW-0175">Coiled coil</keyword>
<name>A0A759WHE4_SALER</name>
<dbReference type="PANTHER" id="PTHR32083:SF48">
    <property type="entry name" value="TRANS-GOLGI NETWORK-LOCALIZED SYP41-INTERACTING PROTEIN 1"/>
    <property type="match status" value="1"/>
</dbReference>
<dbReference type="PANTHER" id="PTHR32083">
    <property type="entry name" value="CILIA AND FLAGELLA-ASSOCIATED PROTEIN 58-RELATED"/>
    <property type="match status" value="1"/>
</dbReference>
<dbReference type="InterPro" id="IPR027417">
    <property type="entry name" value="P-loop_NTPase"/>
</dbReference>
<gene>
    <name evidence="3" type="ORF">G8V49_005052</name>
</gene>
<feature type="coiled-coil region" evidence="2">
    <location>
        <begin position="395"/>
        <end position="429"/>
    </location>
</feature>
<feature type="coiled-coil region" evidence="2">
    <location>
        <begin position="306"/>
        <end position="369"/>
    </location>
</feature>
<dbReference type="Pfam" id="PF13555">
    <property type="entry name" value="AAA_29"/>
    <property type="match status" value="1"/>
</dbReference>